<proteinExistence type="predicted"/>
<evidence type="ECO:0000313" key="2">
    <source>
        <dbReference type="Proteomes" id="UP000886885"/>
    </source>
</evidence>
<sequence>MLIFVCAFDGLHDLIRQCLTYITKQETRCFDHCSRSISYMLKEVKSVQSKGDGTNAESRAEEENFLIQDEISKSCLVSIMREEETILHERDNLF</sequence>
<organism evidence="1 2">
    <name type="scientific">Populus tomentosa</name>
    <name type="common">Chinese white poplar</name>
    <dbReference type="NCBI Taxonomy" id="118781"/>
    <lineage>
        <taxon>Eukaryota</taxon>
        <taxon>Viridiplantae</taxon>
        <taxon>Streptophyta</taxon>
        <taxon>Embryophyta</taxon>
        <taxon>Tracheophyta</taxon>
        <taxon>Spermatophyta</taxon>
        <taxon>Magnoliopsida</taxon>
        <taxon>eudicotyledons</taxon>
        <taxon>Gunneridae</taxon>
        <taxon>Pentapetalae</taxon>
        <taxon>rosids</taxon>
        <taxon>fabids</taxon>
        <taxon>Malpighiales</taxon>
        <taxon>Salicaceae</taxon>
        <taxon>Saliceae</taxon>
        <taxon>Populus</taxon>
    </lineage>
</organism>
<dbReference type="AlphaFoldDB" id="A0A8X8C6R1"/>
<evidence type="ECO:0000313" key="1">
    <source>
        <dbReference type="EMBL" id="KAG6741639.1"/>
    </source>
</evidence>
<reference evidence="1" key="1">
    <citation type="journal article" date="2020" name="bioRxiv">
        <title>Hybrid origin of Populus tomentosa Carr. identified through genome sequencing and phylogenomic analysis.</title>
        <authorList>
            <person name="An X."/>
            <person name="Gao K."/>
            <person name="Chen Z."/>
            <person name="Li J."/>
            <person name="Yang X."/>
            <person name="Yang X."/>
            <person name="Zhou J."/>
            <person name="Guo T."/>
            <person name="Zhao T."/>
            <person name="Huang S."/>
            <person name="Miao D."/>
            <person name="Khan W.U."/>
            <person name="Rao P."/>
            <person name="Ye M."/>
            <person name="Lei B."/>
            <person name="Liao W."/>
            <person name="Wang J."/>
            <person name="Ji L."/>
            <person name="Li Y."/>
            <person name="Guo B."/>
            <person name="Mustafa N.S."/>
            <person name="Li S."/>
            <person name="Yun Q."/>
            <person name="Keller S.R."/>
            <person name="Mao J."/>
            <person name="Zhang R."/>
            <person name="Strauss S.H."/>
        </authorList>
    </citation>
    <scope>NUCLEOTIDE SEQUENCE</scope>
    <source>
        <strain evidence="1">GM15</strain>
        <tissue evidence="1">Leaf</tissue>
    </source>
</reference>
<dbReference type="EMBL" id="JAAWWB010000034">
    <property type="protein sequence ID" value="KAG6741639.1"/>
    <property type="molecule type" value="Genomic_DNA"/>
</dbReference>
<name>A0A8X8C6R1_POPTO</name>
<accession>A0A8X8C6R1</accession>
<gene>
    <name evidence="1" type="ORF">POTOM_054914</name>
</gene>
<dbReference type="Proteomes" id="UP000886885">
    <property type="component" value="Chromosome 17D"/>
</dbReference>
<protein>
    <submittedName>
        <fullName evidence="1">Uncharacterized protein</fullName>
    </submittedName>
</protein>
<dbReference type="OrthoDB" id="346907at2759"/>
<keyword evidence="2" id="KW-1185">Reference proteome</keyword>
<comment type="caution">
    <text evidence="1">The sequence shown here is derived from an EMBL/GenBank/DDBJ whole genome shotgun (WGS) entry which is preliminary data.</text>
</comment>